<protein>
    <recommendedName>
        <fullName evidence="3">Histone-lysine N-methyltransferase SETMAR</fullName>
    </recommendedName>
</protein>
<evidence type="ECO:0000313" key="2">
    <source>
        <dbReference type="Proteomes" id="UP000078542"/>
    </source>
</evidence>
<dbReference type="Proteomes" id="UP000078542">
    <property type="component" value="Unassembled WGS sequence"/>
</dbReference>
<name>A0A151IQS2_9HYME</name>
<proteinExistence type="predicted"/>
<evidence type="ECO:0008006" key="3">
    <source>
        <dbReference type="Google" id="ProtNLM"/>
    </source>
</evidence>
<gene>
    <name evidence="1" type="ORF">ALC62_00455</name>
</gene>
<keyword evidence="2" id="KW-1185">Reference proteome</keyword>
<dbReference type="AlphaFoldDB" id="A0A151IQS2"/>
<evidence type="ECO:0000313" key="1">
    <source>
        <dbReference type="EMBL" id="KYN08557.1"/>
    </source>
</evidence>
<accession>A0A151IQS2</accession>
<reference evidence="1 2" key="1">
    <citation type="submission" date="2016-03" db="EMBL/GenBank/DDBJ databases">
        <title>Cyphomyrmex costatus WGS genome.</title>
        <authorList>
            <person name="Nygaard S."/>
            <person name="Hu H."/>
            <person name="Boomsma J."/>
            <person name="Zhang G."/>
        </authorList>
    </citation>
    <scope>NUCLEOTIDE SEQUENCE [LARGE SCALE GENOMIC DNA]</scope>
    <source>
        <strain evidence="1">MS0001</strain>
        <tissue evidence="1">Whole body</tissue>
    </source>
</reference>
<dbReference type="EMBL" id="KQ976756">
    <property type="protein sequence ID" value="KYN08557.1"/>
    <property type="molecule type" value="Genomic_DNA"/>
</dbReference>
<sequence length="70" mass="8336">MPFLKLQTYNICPLNELRRINRNRRIIFHHDNASCHTAYQLNFVQKLHRAVISKEMVSMVDSDPTVIQRI</sequence>
<organism evidence="1 2">
    <name type="scientific">Cyphomyrmex costatus</name>
    <dbReference type="NCBI Taxonomy" id="456900"/>
    <lineage>
        <taxon>Eukaryota</taxon>
        <taxon>Metazoa</taxon>
        <taxon>Ecdysozoa</taxon>
        <taxon>Arthropoda</taxon>
        <taxon>Hexapoda</taxon>
        <taxon>Insecta</taxon>
        <taxon>Pterygota</taxon>
        <taxon>Neoptera</taxon>
        <taxon>Endopterygota</taxon>
        <taxon>Hymenoptera</taxon>
        <taxon>Apocrita</taxon>
        <taxon>Aculeata</taxon>
        <taxon>Formicoidea</taxon>
        <taxon>Formicidae</taxon>
        <taxon>Myrmicinae</taxon>
        <taxon>Cyphomyrmex</taxon>
    </lineage>
</organism>